<dbReference type="SUPFAM" id="SSF51905">
    <property type="entry name" value="FAD/NAD(P)-binding domain"/>
    <property type="match status" value="1"/>
</dbReference>
<reference evidence="8 9" key="1">
    <citation type="journal article" date="2018" name="IMA Fungus">
        <title>IMA Genome-F 9: Draft genome sequence of Annulohypoxylon stygium, Aspergillus mulundensis, Berkeleyomyces basicola (syn. Thielaviopsis basicola), Ceratocystis smalleyi, two Cercospora beticola strains, Coleophoma cylindrospora, Fusarium fracticaudum, Phialophora cf. hyalina, and Morchella septimelata.</title>
        <authorList>
            <person name="Wingfield B.D."/>
            <person name="Bills G.F."/>
            <person name="Dong Y."/>
            <person name="Huang W."/>
            <person name="Nel W.J."/>
            <person name="Swalarsk-Parry B.S."/>
            <person name="Vaghefi N."/>
            <person name="Wilken P.M."/>
            <person name="An Z."/>
            <person name="de Beer Z.W."/>
            <person name="De Vos L."/>
            <person name="Chen L."/>
            <person name="Duong T.A."/>
            <person name="Gao Y."/>
            <person name="Hammerbacher A."/>
            <person name="Kikkert J.R."/>
            <person name="Li Y."/>
            <person name="Li H."/>
            <person name="Li K."/>
            <person name="Li Q."/>
            <person name="Liu X."/>
            <person name="Ma X."/>
            <person name="Naidoo K."/>
            <person name="Pethybridge S.J."/>
            <person name="Sun J."/>
            <person name="Steenkamp E.T."/>
            <person name="van der Nest M.A."/>
            <person name="van Wyk S."/>
            <person name="Wingfield M.J."/>
            <person name="Xiong C."/>
            <person name="Yue Q."/>
            <person name="Zhang X."/>
        </authorList>
    </citation>
    <scope>NUCLEOTIDE SEQUENCE [LARGE SCALE GENOMIC DNA]</scope>
    <source>
        <strain evidence="8 9">BP6252</strain>
    </source>
</reference>
<evidence type="ECO:0000256" key="4">
    <source>
        <dbReference type="ARBA" id="ARBA00048448"/>
    </source>
</evidence>
<evidence type="ECO:0000313" key="8">
    <source>
        <dbReference type="EMBL" id="RDW87971.1"/>
    </source>
</evidence>
<comment type="caution">
    <text evidence="8">The sequence shown here is derived from an EMBL/GenBank/DDBJ whole genome shotgun (WGS) entry which is preliminary data.</text>
</comment>
<accession>A0A3D8SP65</accession>
<keyword evidence="3 6" id="KW-0560">Oxidoreductase</keyword>
<sequence>MTQTPTSKDGCVWRATTGLRKGLPSKAVHSSSANLHEEYDVIVIGAGFTGLTAARDLYPHAKTLLIDARDRIGGRTWTSNLDGQEFEMGGMWVHWWQTFMWGELVKYELHKNITTASGTTVPEKVYSRNKNVLEVNEEEGFDERLDQLIAKFFDIDGLSLRDIVDHPYDTFHKREIFQKYDKMTSQERIDALDIEDTDKIFLATFISNFGLTTADQIGFAEACKWFSLTGTTSMNIKDTMGLYKLGNGGMTSLANAIFDEYEGDRIFNSPVKRVTQTASCATVETEAGVAFKAKYVICTIPLNVLKDVEFSPPFSPLRAEACAVGHPGRGGKILYTITPPEPPFMSSSTLPTDLSFLFTTHENTAGDSGYLVSFVHTDSKIRDFSDADAVKAAFRAMVPETCKSEIKEYIYHDWRNDPYAQGTWCCFEANYSTRYLEELQSKHGERVIMASSDYADGWRGCIDGAIEQGIRSAMTVKKLIKF</sequence>
<dbReference type="Gene3D" id="1.10.405.10">
    <property type="entry name" value="Guanine Nucleotide Dissociation Inhibitor, domain 1"/>
    <property type="match status" value="1"/>
</dbReference>
<dbReference type="InterPro" id="IPR050703">
    <property type="entry name" value="Flavin_MAO"/>
</dbReference>
<feature type="binding site" evidence="5">
    <location>
        <position position="374"/>
    </location>
    <ligand>
        <name>substrate</name>
    </ligand>
</feature>
<dbReference type="PRINTS" id="PR00757">
    <property type="entry name" value="AMINEOXDASEF"/>
</dbReference>
<evidence type="ECO:0000313" key="9">
    <source>
        <dbReference type="Proteomes" id="UP000256645"/>
    </source>
</evidence>
<dbReference type="AlphaFoldDB" id="A0A3D8SP65"/>
<feature type="binding site" evidence="5">
    <location>
        <position position="49"/>
    </location>
    <ligand>
        <name>FAD</name>
        <dbReference type="ChEBI" id="CHEBI:57692"/>
    </ligand>
</feature>
<keyword evidence="6" id="KW-0285">Flavoprotein</keyword>
<feature type="domain" description="Amine oxidase" evidence="7">
    <location>
        <begin position="48"/>
        <end position="476"/>
    </location>
</feature>
<dbReference type="GO" id="GO:0097621">
    <property type="term" value="F:monoamine oxidase activity"/>
    <property type="evidence" value="ECO:0007669"/>
    <property type="project" value="UniProtKB-EC"/>
</dbReference>
<dbReference type="InterPro" id="IPR002937">
    <property type="entry name" value="Amino_oxidase"/>
</dbReference>
<evidence type="ECO:0000256" key="1">
    <source>
        <dbReference type="ARBA" id="ARBA00001974"/>
    </source>
</evidence>
<proteinExistence type="inferred from homology"/>
<dbReference type="OrthoDB" id="7777654at2759"/>
<evidence type="ECO:0000256" key="3">
    <source>
        <dbReference type="ARBA" id="ARBA00023002"/>
    </source>
</evidence>
<dbReference type="EMBL" id="PDLM01000001">
    <property type="protein sequence ID" value="RDW87971.1"/>
    <property type="molecule type" value="Genomic_DNA"/>
</dbReference>
<organism evidence="8 9">
    <name type="scientific">Coleophoma cylindrospora</name>
    <dbReference type="NCBI Taxonomy" id="1849047"/>
    <lineage>
        <taxon>Eukaryota</taxon>
        <taxon>Fungi</taxon>
        <taxon>Dikarya</taxon>
        <taxon>Ascomycota</taxon>
        <taxon>Pezizomycotina</taxon>
        <taxon>Leotiomycetes</taxon>
        <taxon>Helotiales</taxon>
        <taxon>Dermateaceae</taxon>
        <taxon>Coleophoma</taxon>
    </lineage>
</organism>
<comment type="similarity">
    <text evidence="2 6">Belongs to the flavin monoamine oxidase family.</text>
</comment>
<keyword evidence="9" id="KW-1185">Reference proteome</keyword>
<name>A0A3D8SP65_9HELO</name>
<evidence type="ECO:0000256" key="6">
    <source>
        <dbReference type="RuleBase" id="RU362067"/>
    </source>
</evidence>
<dbReference type="EC" id="1.4.3.-" evidence="6"/>
<comment type="cofactor">
    <cofactor evidence="1 6">
        <name>FAD</name>
        <dbReference type="ChEBI" id="CHEBI:57692"/>
    </cofactor>
</comment>
<dbReference type="PANTHER" id="PTHR43563:SF1">
    <property type="entry name" value="AMINE OXIDASE [FLAVIN-CONTAINING] B"/>
    <property type="match status" value="1"/>
</dbReference>
<feature type="binding site" evidence="5">
    <location>
        <position position="271"/>
    </location>
    <ligand>
        <name>FAD</name>
        <dbReference type="ChEBI" id="CHEBI:57692"/>
    </ligand>
</feature>
<comment type="catalytic activity">
    <reaction evidence="4">
        <text>a secondary aliphatic amine + O2 + H2O = a primary amine + an aldehyde + H2O2</text>
        <dbReference type="Rhea" id="RHEA:26414"/>
        <dbReference type="ChEBI" id="CHEBI:15377"/>
        <dbReference type="ChEBI" id="CHEBI:15379"/>
        <dbReference type="ChEBI" id="CHEBI:16240"/>
        <dbReference type="ChEBI" id="CHEBI:17478"/>
        <dbReference type="ChEBI" id="CHEBI:58855"/>
        <dbReference type="ChEBI" id="CHEBI:65296"/>
        <dbReference type="EC" id="1.4.3.4"/>
    </reaction>
</comment>
<dbReference type="STRING" id="1849047.A0A3D8SP65"/>
<gene>
    <name evidence="8" type="ORF">BP6252_00003</name>
</gene>
<evidence type="ECO:0000256" key="5">
    <source>
        <dbReference type="PIRSR" id="PIRSR601613-1"/>
    </source>
</evidence>
<dbReference type="Gene3D" id="3.90.660.10">
    <property type="match status" value="1"/>
</dbReference>
<dbReference type="InterPro" id="IPR001613">
    <property type="entry name" value="Flavin_amine_oxidase"/>
</dbReference>
<dbReference type="Proteomes" id="UP000256645">
    <property type="component" value="Unassembled WGS sequence"/>
</dbReference>
<dbReference type="Gene3D" id="3.50.50.60">
    <property type="entry name" value="FAD/NAD(P)-binding domain"/>
    <property type="match status" value="1"/>
</dbReference>
<keyword evidence="6" id="KW-0274">FAD</keyword>
<dbReference type="PANTHER" id="PTHR43563">
    <property type="entry name" value="AMINE OXIDASE"/>
    <property type="match status" value="1"/>
</dbReference>
<protein>
    <recommendedName>
        <fullName evidence="6">Amine oxidase</fullName>
        <ecNumber evidence="6">1.4.3.-</ecNumber>
    </recommendedName>
</protein>
<dbReference type="InterPro" id="IPR036188">
    <property type="entry name" value="FAD/NAD-bd_sf"/>
</dbReference>
<dbReference type="Pfam" id="PF01593">
    <property type="entry name" value="Amino_oxidase"/>
    <property type="match status" value="1"/>
</dbReference>
<evidence type="ECO:0000256" key="2">
    <source>
        <dbReference type="ARBA" id="ARBA00005995"/>
    </source>
</evidence>
<evidence type="ECO:0000259" key="7">
    <source>
        <dbReference type="Pfam" id="PF01593"/>
    </source>
</evidence>